<name>A0A8E2DRV0_9APHY</name>
<accession>A0A8E2DRV0</accession>
<dbReference type="EMBL" id="KV722341">
    <property type="protein sequence ID" value="OCH94714.1"/>
    <property type="molecule type" value="Genomic_DNA"/>
</dbReference>
<keyword evidence="4" id="KW-1185">Reference proteome</keyword>
<evidence type="ECO:0000259" key="2">
    <source>
        <dbReference type="Pfam" id="PF20263"/>
    </source>
</evidence>
<dbReference type="InterPro" id="IPR046896">
    <property type="entry name" value="Cup1-like_N"/>
</dbReference>
<protein>
    <recommendedName>
        <fullName evidence="2">LYR motif-containing protein Cup1-like N-terminal domain-containing protein</fullName>
    </recommendedName>
</protein>
<evidence type="ECO:0000313" key="4">
    <source>
        <dbReference type="Proteomes" id="UP000250043"/>
    </source>
</evidence>
<evidence type="ECO:0000313" key="3">
    <source>
        <dbReference type="EMBL" id="OCH94714.1"/>
    </source>
</evidence>
<feature type="region of interest" description="Disordered" evidence="1">
    <location>
        <begin position="134"/>
        <end position="160"/>
    </location>
</feature>
<dbReference type="AlphaFoldDB" id="A0A8E2DRV0"/>
<gene>
    <name evidence="3" type="ORF">OBBRIDRAFT_823282</name>
</gene>
<sequence length="356" mass="40359">MSRDVIGLYRAGRRQSRLLPTEYLRQFFRLKLADDARAILSTTDEVSRARRMKRFQKELRKLNQANAGRARSFDHILNLAYGRKGKLRYELIEPLLSDPGAPPPGRIIPAEEKSRPPVYSPELQALVATSLSRPAKGLRPQNLNQPPTLPERADPTSEDARLLGPFSKRREVNIRWRYFASAWRKVLPPLQTTIVDKATGAVEVDKNHLAQSGVRSVGLQGTGVFEEAEQLARPPHQRLRPVSEDPQEPVADLKSTSGSLADTRPHPPQPVPRFLRRRFQLLLGRMPVLSYLKNPNSTPTKKSGKYEVTLSPHSNHPSERFPETFPEVDSASLAWIRQAEIHNEREKGAAKKQRQR</sequence>
<proteinExistence type="predicted"/>
<dbReference type="Pfam" id="PF20263">
    <property type="entry name" value="LYRM2-like"/>
    <property type="match status" value="1"/>
</dbReference>
<dbReference type="OrthoDB" id="198652at2759"/>
<dbReference type="Proteomes" id="UP000250043">
    <property type="component" value="Unassembled WGS sequence"/>
</dbReference>
<feature type="region of interest" description="Disordered" evidence="1">
    <location>
        <begin position="293"/>
        <end position="325"/>
    </location>
</feature>
<organism evidence="3 4">
    <name type="scientific">Obba rivulosa</name>
    <dbReference type="NCBI Taxonomy" id="1052685"/>
    <lineage>
        <taxon>Eukaryota</taxon>
        <taxon>Fungi</taxon>
        <taxon>Dikarya</taxon>
        <taxon>Basidiomycota</taxon>
        <taxon>Agaricomycotina</taxon>
        <taxon>Agaricomycetes</taxon>
        <taxon>Polyporales</taxon>
        <taxon>Gelatoporiaceae</taxon>
        <taxon>Obba</taxon>
    </lineage>
</organism>
<feature type="compositionally biased region" description="Basic and acidic residues" evidence="1">
    <location>
        <begin position="151"/>
        <end position="160"/>
    </location>
</feature>
<reference evidence="3 4" key="1">
    <citation type="submission" date="2016-07" db="EMBL/GenBank/DDBJ databases">
        <title>Draft genome of the white-rot fungus Obba rivulosa 3A-2.</title>
        <authorList>
            <consortium name="DOE Joint Genome Institute"/>
            <person name="Miettinen O."/>
            <person name="Riley R."/>
            <person name="Acob R."/>
            <person name="Barry K."/>
            <person name="Cullen D."/>
            <person name="De Vries R."/>
            <person name="Hainaut M."/>
            <person name="Hatakka A."/>
            <person name="Henrissat B."/>
            <person name="Hilden K."/>
            <person name="Kuo R."/>
            <person name="Labutti K."/>
            <person name="Lipzen A."/>
            <person name="Makela M.R."/>
            <person name="Sandor L."/>
            <person name="Spatafora J.W."/>
            <person name="Grigoriev I.V."/>
            <person name="Hibbett D.S."/>
        </authorList>
    </citation>
    <scope>NUCLEOTIDE SEQUENCE [LARGE SCALE GENOMIC DNA]</scope>
    <source>
        <strain evidence="3 4">3A-2</strain>
    </source>
</reference>
<evidence type="ECO:0000256" key="1">
    <source>
        <dbReference type="SAM" id="MobiDB-lite"/>
    </source>
</evidence>
<feature type="domain" description="LYR motif-containing protein Cup1-like N-terminal" evidence="2">
    <location>
        <begin position="8"/>
        <end position="91"/>
    </location>
</feature>
<feature type="region of interest" description="Disordered" evidence="1">
    <location>
        <begin position="229"/>
        <end position="273"/>
    </location>
</feature>